<accession>A0A0P7VAR5</accession>
<dbReference type="InterPro" id="IPR031896">
    <property type="entry name" value="INPP5B_PH_dom"/>
</dbReference>
<sequence length="190" mass="21199">MLKECVQNLVPPWLGRAIQAAPVLSCPGRDWGCKHAAQCLLIVDNVTESRLLGLVEHTGAHARMAITGEDVTLDEIIPISHDFEIVEGADTRVRVRGLELELEVRLPFGSHTRLFLHEVNKAWSEVCRKSVSSVPASQFEWLSEYHKSSKISGLDRLSSMCEGAAFPRMNQFAKSQHFNTAQGKKNKHIT</sequence>
<feature type="domain" description="INPP5B PH" evidence="1">
    <location>
        <begin position="33"/>
        <end position="147"/>
    </location>
</feature>
<organism evidence="2 3">
    <name type="scientific">Scleropages formosus</name>
    <name type="common">Asian bonytongue</name>
    <name type="synonym">Osteoglossum formosum</name>
    <dbReference type="NCBI Taxonomy" id="113540"/>
    <lineage>
        <taxon>Eukaryota</taxon>
        <taxon>Metazoa</taxon>
        <taxon>Chordata</taxon>
        <taxon>Craniata</taxon>
        <taxon>Vertebrata</taxon>
        <taxon>Euteleostomi</taxon>
        <taxon>Actinopterygii</taxon>
        <taxon>Neopterygii</taxon>
        <taxon>Teleostei</taxon>
        <taxon>Osteoglossocephala</taxon>
        <taxon>Osteoglossomorpha</taxon>
        <taxon>Osteoglossiformes</taxon>
        <taxon>Osteoglossidae</taxon>
        <taxon>Scleropages</taxon>
    </lineage>
</organism>
<dbReference type="Pfam" id="PF16776">
    <property type="entry name" value="INPP5B_PH"/>
    <property type="match status" value="1"/>
</dbReference>
<evidence type="ECO:0000313" key="2">
    <source>
        <dbReference type="EMBL" id="KPP70191.1"/>
    </source>
</evidence>
<name>A0A0P7VAR5_SCLFO</name>
<dbReference type="EMBL" id="JARO02003587">
    <property type="protein sequence ID" value="KPP70191.1"/>
    <property type="molecule type" value="Genomic_DNA"/>
</dbReference>
<comment type="caution">
    <text evidence="2">The sequence shown here is derived from an EMBL/GenBank/DDBJ whole genome shotgun (WGS) entry which is preliminary data.</text>
</comment>
<dbReference type="Proteomes" id="UP000034805">
    <property type="component" value="Unassembled WGS sequence"/>
</dbReference>
<evidence type="ECO:0000259" key="1">
    <source>
        <dbReference type="Pfam" id="PF16776"/>
    </source>
</evidence>
<dbReference type="AlphaFoldDB" id="A0A0P7VAR5"/>
<dbReference type="Gene3D" id="2.30.29.110">
    <property type="match status" value="1"/>
</dbReference>
<gene>
    <name evidence="2" type="ORF">Z043_111000</name>
</gene>
<evidence type="ECO:0000313" key="3">
    <source>
        <dbReference type="Proteomes" id="UP000034805"/>
    </source>
</evidence>
<reference evidence="2 3" key="1">
    <citation type="submission" date="2015-08" db="EMBL/GenBank/DDBJ databases">
        <title>The genome of the Asian arowana (Scleropages formosus).</title>
        <authorList>
            <person name="Tan M.H."/>
            <person name="Gan H.M."/>
            <person name="Croft L.J."/>
            <person name="Austin C.M."/>
        </authorList>
    </citation>
    <scope>NUCLEOTIDE SEQUENCE [LARGE SCALE GENOMIC DNA]</scope>
    <source>
        <strain evidence="2">Aro1</strain>
    </source>
</reference>
<protein>
    <recommendedName>
        <fullName evidence="1">INPP5B PH domain-containing protein</fullName>
    </recommendedName>
</protein>
<proteinExistence type="predicted"/>